<accession>A0A2S7L1Y8</accession>
<proteinExistence type="predicted"/>
<gene>
    <name evidence="1" type="ORF">BST83_00285</name>
</gene>
<dbReference type="EMBL" id="MQUA01000004">
    <property type="protein sequence ID" value="PQB08846.1"/>
    <property type="molecule type" value="Genomic_DNA"/>
</dbReference>
<keyword evidence="2" id="KW-1185">Reference proteome</keyword>
<protein>
    <submittedName>
        <fullName evidence="1">Uncharacterized protein</fullName>
    </submittedName>
</protein>
<organism evidence="1 2">
    <name type="scientific">Polaribacter filamentus</name>
    <dbReference type="NCBI Taxonomy" id="53483"/>
    <lineage>
        <taxon>Bacteria</taxon>
        <taxon>Pseudomonadati</taxon>
        <taxon>Bacteroidota</taxon>
        <taxon>Flavobacteriia</taxon>
        <taxon>Flavobacteriales</taxon>
        <taxon>Flavobacteriaceae</taxon>
    </lineage>
</organism>
<sequence>MKKVLIIILLFLIQIVYRQESGCSVDCENRDGIWIDNNGNRYESNLENVTESLPTFIKMATSL</sequence>
<comment type="caution">
    <text evidence="1">The sequence shown here is derived from an EMBL/GenBank/DDBJ whole genome shotgun (WGS) entry which is preliminary data.</text>
</comment>
<dbReference type="AlphaFoldDB" id="A0A2S7L1Y8"/>
<evidence type="ECO:0000313" key="2">
    <source>
        <dbReference type="Proteomes" id="UP000239522"/>
    </source>
</evidence>
<reference evidence="1 2" key="1">
    <citation type="submission" date="2016-11" db="EMBL/GenBank/DDBJ databases">
        <title>Trade-off between light-utilization and light-protection in marine flavobacteria.</title>
        <authorList>
            <person name="Kumagai Y."/>
        </authorList>
    </citation>
    <scope>NUCLEOTIDE SEQUENCE [LARGE SCALE GENOMIC DNA]</scope>
    <source>
        <strain evidence="1 2">ATCC 700397</strain>
    </source>
</reference>
<evidence type="ECO:0000313" key="1">
    <source>
        <dbReference type="EMBL" id="PQB08846.1"/>
    </source>
</evidence>
<dbReference type="Proteomes" id="UP000239522">
    <property type="component" value="Unassembled WGS sequence"/>
</dbReference>
<name>A0A2S7L1Y8_9FLAO</name>